<accession>A0A2P5BR46</accession>
<dbReference type="Proteomes" id="UP000237105">
    <property type="component" value="Unassembled WGS sequence"/>
</dbReference>
<organism evidence="2 3">
    <name type="scientific">Parasponia andersonii</name>
    <name type="common">Sponia andersonii</name>
    <dbReference type="NCBI Taxonomy" id="3476"/>
    <lineage>
        <taxon>Eukaryota</taxon>
        <taxon>Viridiplantae</taxon>
        <taxon>Streptophyta</taxon>
        <taxon>Embryophyta</taxon>
        <taxon>Tracheophyta</taxon>
        <taxon>Spermatophyta</taxon>
        <taxon>Magnoliopsida</taxon>
        <taxon>eudicotyledons</taxon>
        <taxon>Gunneridae</taxon>
        <taxon>Pentapetalae</taxon>
        <taxon>rosids</taxon>
        <taxon>fabids</taxon>
        <taxon>Rosales</taxon>
        <taxon>Cannabaceae</taxon>
        <taxon>Parasponia</taxon>
    </lineage>
</organism>
<reference evidence="3" key="1">
    <citation type="submission" date="2016-06" db="EMBL/GenBank/DDBJ databases">
        <title>Parallel loss of symbiosis genes in relatives of nitrogen-fixing non-legume Parasponia.</title>
        <authorList>
            <person name="Van Velzen R."/>
            <person name="Holmer R."/>
            <person name="Bu F."/>
            <person name="Rutten L."/>
            <person name="Van Zeijl A."/>
            <person name="Liu W."/>
            <person name="Santuari L."/>
            <person name="Cao Q."/>
            <person name="Sharma T."/>
            <person name="Shen D."/>
            <person name="Roswanjaya Y."/>
            <person name="Wardhani T."/>
            <person name="Kalhor M.S."/>
            <person name="Jansen J."/>
            <person name="Van den Hoogen J."/>
            <person name="Gungor B."/>
            <person name="Hartog M."/>
            <person name="Hontelez J."/>
            <person name="Verver J."/>
            <person name="Yang W.-C."/>
            <person name="Schijlen E."/>
            <person name="Repin R."/>
            <person name="Schilthuizen M."/>
            <person name="Schranz E."/>
            <person name="Heidstra R."/>
            <person name="Miyata K."/>
            <person name="Fedorova E."/>
            <person name="Kohlen W."/>
            <person name="Bisseling T."/>
            <person name="Smit S."/>
            <person name="Geurts R."/>
        </authorList>
    </citation>
    <scope>NUCLEOTIDE SEQUENCE [LARGE SCALE GENOMIC DNA]</scope>
    <source>
        <strain evidence="3">cv. WU1-14</strain>
    </source>
</reference>
<dbReference type="EMBL" id="JXTB01000235">
    <property type="protein sequence ID" value="PON51267.1"/>
    <property type="molecule type" value="Genomic_DNA"/>
</dbReference>
<sequence>MWSLSPVRLDSSTCKENPCKNNPSAGTWSPILSNTISPTTTSHIEICFGLPPLMTSIWISFLISDPSSNCISSPKSLRAVQKTTKSTAIKIPQPSYQPFRTPCSLISNPSSTPAKASKMRRQESFKASTTKQRNPLGVFFG</sequence>
<proteinExistence type="predicted"/>
<dbReference type="OrthoDB" id="10287506at2759"/>
<dbReference type="AlphaFoldDB" id="A0A2P5BR46"/>
<keyword evidence="3" id="KW-1185">Reference proteome</keyword>
<feature type="region of interest" description="Disordered" evidence="1">
    <location>
        <begin position="109"/>
        <end position="141"/>
    </location>
</feature>
<evidence type="ECO:0000313" key="3">
    <source>
        <dbReference type="Proteomes" id="UP000237105"/>
    </source>
</evidence>
<comment type="caution">
    <text evidence="2">The sequence shown here is derived from an EMBL/GenBank/DDBJ whole genome shotgun (WGS) entry which is preliminary data.</text>
</comment>
<name>A0A2P5BR46_PARAD</name>
<evidence type="ECO:0000256" key="1">
    <source>
        <dbReference type="SAM" id="MobiDB-lite"/>
    </source>
</evidence>
<protein>
    <submittedName>
        <fullName evidence="2">Uncharacterized protein</fullName>
    </submittedName>
</protein>
<gene>
    <name evidence="2" type="ORF">PanWU01x14_217360</name>
</gene>
<evidence type="ECO:0000313" key="2">
    <source>
        <dbReference type="EMBL" id="PON51267.1"/>
    </source>
</evidence>